<dbReference type="RefSeq" id="WP_394304088.1">
    <property type="nucleotide sequence ID" value="NZ_JBHMQT010000065.1"/>
</dbReference>
<dbReference type="SUPFAM" id="SSF51261">
    <property type="entry name" value="Duplicated hybrid motif"/>
    <property type="match status" value="1"/>
</dbReference>
<feature type="domain" description="M23ase beta-sheet core" evidence="4">
    <location>
        <begin position="77"/>
        <end position="170"/>
    </location>
</feature>
<evidence type="ECO:0000256" key="1">
    <source>
        <dbReference type="ARBA" id="ARBA00022729"/>
    </source>
</evidence>
<protein>
    <submittedName>
        <fullName evidence="5">Murein hydrolase activator EnvC family protein</fullName>
    </submittedName>
</protein>
<dbReference type="CDD" id="cd12797">
    <property type="entry name" value="M23_peptidase"/>
    <property type="match status" value="1"/>
</dbReference>
<organism evidence="5 6">
    <name type="scientific">Sphaerimonospora cavernae</name>
    <dbReference type="NCBI Taxonomy" id="1740611"/>
    <lineage>
        <taxon>Bacteria</taxon>
        <taxon>Bacillati</taxon>
        <taxon>Actinomycetota</taxon>
        <taxon>Actinomycetes</taxon>
        <taxon>Streptosporangiales</taxon>
        <taxon>Streptosporangiaceae</taxon>
        <taxon>Sphaerimonospora</taxon>
    </lineage>
</organism>
<feature type="signal peptide" evidence="3">
    <location>
        <begin position="1"/>
        <end position="18"/>
    </location>
</feature>
<dbReference type="GO" id="GO:0016787">
    <property type="term" value="F:hydrolase activity"/>
    <property type="evidence" value="ECO:0007669"/>
    <property type="project" value="UniProtKB-KW"/>
</dbReference>
<evidence type="ECO:0000259" key="4">
    <source>
        <dbReference type="Pfam" id="PF01551"/>
    </source>
</evidence>
<dbReference type="EMBL" id="JBHMQT010000065">
    <property type="protein sequence ID" value="MFC0866086.1"/>
    <property type="molecule type" value="Genomic_DNA"/>
</dbReference>
<feature type="chain" id="PRO_5046673060" evidence="3">
    <location>
        <begin position="19"/>
        <end position="195"/>
    </location>
</feature>
<evidence type="ECO:0000256" key="2">
    <source>
        <dbReference type="SAM" id="MobiDB-lite"/>
    </source>
</evidence>
<dbReference type="InterPro" id="IPR011055">
    <property type="entry name" value="Dup_hybrid_motif"/>
</dbReference>
<sequence length="195" mass="20115">MRSVVCLLACLMAASSSAGSLPPRSPLPAELSSTERAAGPRGGAWASPVALGGRRPLGVRGLVVRGFDPPARPWLAGHRGVDLAAGAGEEIYAAGSGVVEYAGRVAGRGVVAIAHTNGLRTTYLPVLASVRPGQSVAASDVIGVIEDVPGHCRMTCLHWGLLRGRSYLDPLLLFGLGRVRLLPLWPASTEGQARG</sequence>
<keyword evidence="5" id="KW-0378">Hydrolase</keyword>
<dbReference type="InterPro" id="IPR050570">
    <property type="entry name" value="Cell_wall_metabolism_enzyme"/>
</dbReference>
<dbReference type="InterPro" id="IPR016047">
    <property type="entry name" value="M23ase_b-sheet_dom"/>
</dbReference>
<dbReference type="Pfam" id="PF01551">
    <property type="entry name" value="Peptidase_M23"/>
    <property type="match status" value="1"/>
</dbReference>
<evidence type="ECO:0000256" key="3">
    <source>
        <dbReference type="SAM" id="SignalP"/>
    </source>
</evidence>
<proteinExistence type="predicted"/>
<accession>A0ABV6UD60</accession>
<dbReference type="PANTHER" id="PTHR21666">
    <property type="entry name" value="PEPTIDASE-RELATED"/>
    <property type="match status" value="1"/>
</dbReference>
<dbReference type="PANTHER" id="PTHR21666:SF289">
    <property type="entry name" value="L-ALA--D-GLU ENDOPEPTIDASE"/>
    <property type="match status" value="1"/>
</dbReference>
<dbReference type="Proteomes" id="UP001589870">
    <property type="component" value="Unassembled WGS sequence"/>
</dbReference>
<keyword evidence="1 3" id="KW-0732">Signal</keyword>
<gene>
    <name evidence="5" type="ORF">ACFHYQ_27690</name>
</gene>
<comment type="caution">
    <text evidence="5">The sequence shown here is derived from an EMBL/GenBank/DDBJ whole genome shotgun (WGS) entry which is preliminary data.</text>
</comment>
<keyword evidence="6" id="KW-1185">Reference proteome</keyword>
<evidence type="ECO:0000313" key="6">
    <source>
        <dbReference type="Proteomes" id="UP001589870"/>
    </source>
</evidence>
<evidence type="ECO:0000313" key="5">
    <source>
        <dbReference type="EMBL" id="MFC0866086.1"/>
    </source>
</evidence>
<feature type="region of interest" description="Disordered" evidence="2">
    <location>
        <begin position="16"/>
        <end position="41"/>
    </location>
</feature>
<reference evidence="5 6" key="1">
    <citation type="submission" date="2024-09" db="EMBL/GenBank/DDBJ databases">
        <authorList>
            <person name="Sun Q."/>
            <person name="Mori K."/>
        </authorList>
    </citation>
    <scope>NUCLEOTIDE SEQUENCE [LARGE SCALE GENOMIC DNA]</scope>
    <source>
        <strain evidence="5 6">TBRC 1851</strain>
    </source>
</reference>
<dbReference type="Gene3D" id="2.70.70.10">
    <property type="entry name" value="Glucose Permease (Domain IIA)"/>
    <property type="match status" value="1"/>
</dbReference>
<name>A0ABV6UD60_9ACTN</name>